<evidence type="ECO:0000313" key="4">
    <source>
        <dbReference type="Proteomes" id="UP000260351"/>
    </source>
</evidence>
<keyword evidence="1" id="KW-1133">Transmembrane helix</keyword>
<gene>
    <name evidence="3" type="ORF">DZC52_12795</name>
</gene>
<dbReference type="Pfam" id="PF02517">
    <property type="entry name" value="Rce1-like"/>
    <property type="match status" value="1"/>
</dbReference>
<sequence length="263" mass="28593">MNSNERCSPISEMTPMNLADLLLVAVLVVLFPAWEFWRGPVLRARLMADPALKVAAYRTTCIQLWSLTLVLLALHASSGLSIAALAVREAPWFGAPLVAATLVPLALYLAWSLRSVAGDPAVRKQTAEAMQPLAWMLPNDRREAIWFIGPVSLTAGICEELLYRGYLMQWLAGFIPVWAAMLLSSAVFGLMHAYQGPGGILRTVGLGLVMAGLFVLTGSLLWPILLHVVIDAYAGALSWLAMRKEITAEPDKNGATPCATRIR</sequence>
<keyword evidence="4" id="KW-1185">Reference proteome</keyword>
<dbReference type="OrthoDB" id="118729at2"/>
<evidence type="ECO:0000259" key="2">
    <source>
        <dbReference type="Pfam" id="PF02517"/>
    </source>
</evidence>
<dbReference type="EMBL" id="QUZK01000046">
    <property type="protein sequence ID" value="RFF29513.1"/>
    <property type="molecule type" value="Genomic_DNA"/>
</dbReference>
<keyword evidence="1" id="KW-0812">Transmembrane</keyword>
<protein>
    <submittedName>
        <fullName evidence="3">CPBP family intramembrane metalloprotease</fullName>
    </submittedName>
</protein>
<dbReference type="PANTHER" id="PTHR43592">
    <property type="entry name" value="CAAX AMINO TERMINAL PROTEASE"/>
    <property type="match status" value="1"/>
</dbReference>
<dbReference type="PANTHER" id="PTHR43592:SF7">
    <property type="entry name" value="CAAX AMINO TERMINAL PROTEASE FAMILY PROTEIN"/>
    <property type="match status" value="1"/>
</dbReference>
<keyword evidence="3" id="KW-0378">Hydrolase</keyword>
<evidence type="ECO:0000256" key="1">
    <source>
        <dbReference type="SAM" id="Phobius"/>
    </source>
</evidence>
<feature type="transmembrane region" description="Helical" evidence="1">
    <location>
        <begin position="92"/>
        <end position="111"/>
    </location>
</feature>
<dbReference type="GO" id="GO:0080120">
    <property type="term" value="P:CAAX-box protein maturation"/>
    <property type="evidence" value="ECO:0007669"/>
    <property type="project" value="UniProtKB-ARBA"/>
</dbReference>
<keyword evidence="3" id="KW-0645">Protease</keyword>
<name>A0A3E1K653_9GAMM</name>
<dbReference type="GO" id="GO:0006508">
    <property type="term" value="P:proteolysis"/>
    <property type="evidence" value="ECO:0007669"/>
    <property type="project" value="UniProtKB-KW"/>
</dbReference>
<feature type="transmembrane region" description="Helical" evidence="1">
    <location>
        <begin position="21"/>
        <end position="37"/>
    </location>
</feature>
<comment type="caution">
    <text evidence="3">The sequence shown here is derived from an EMBL/GenBank/DDBJ whole genome shotgun (WGS) entry which is preliminary data.</text>
</comment>
<feature type="domain" description="CAAX prenyl protease 2/Lysostaphin resistance protein A-like" evidence="2">
    <location>
        <begin position="144"/>
        <end position="232"/>
    </location>
</feature>
<dbReference type="Proteomes" id="UP000260351">
    <property type="component" value="Unassembled WGS sequence"/>
</dbReference>
<feature type="transmembrane region" description="Helical" evidence="1">
    <location>
        <begin position="62"/>
        <end position="85"/>
    </location>
</feature>
<feature type="transmembrane region" description="Helical" evidence="1">
    <location>
        <begin position="170"/>
        <end position="194"/>
    </location>
</feature>
<dbReference type="AlphaFoldDB" id="A0A3E1K653"/>
<dbReference type="GO" id="GO:0004175">
    <property type="term" value="F:endopeptidase activity"/>
    <property type="evidence" value="ECO:0007669"/>
    <property type="project" value="UniProtKB-ARBA"/>
</dbReference>
<keyword evidence="1" id="KW-0472">Membrane</keyword>
<proteinExistence type="predicted"/>
<reference evidence="3 4" key="1">
    <citation type="submission" date="2018-08" db="EMBL/GenBank/DDBJ databases">
        <title>Wenzhouxiangella salilacus sp. nov., a novel bacterium isolated from a saline lake in Xinjiang Province, China.</title>
        <authorList>
            <person name="Han S."/>
        </authorList>
    </citation>
    <scope>NUCLEOTIDE SEQUENCE [LARGE SCALE GENOMIC DNA]</scope>
    <source>
        <strain evidence="3 4">XDB06</strain>
    </source>
</reference>
<keyword evidence="3" id="KW-0482">Metalloprotease</keyword>
<feature type="transmembrane region" description="Helical" evidence="1">
    <location>
        <begin position="206"/>
        <end position="234"/>
    </location>
</feature>
<organism evidence="3 4">
    <name type="scientific">Wenzhouxiangella sediminis</name>
    <dbReference type="NCBI Taxonomy" id="1792836"/>
    <lineage>
        <taxon>Bacteria</taxon>
        <taxon>Pseudomonadati</taxon>
        <taxon>Pseudomonadota</taxon>
        <taxon>Gammaproteobacteria</taxon>
        <taxon>Chromatiales</taxon>
        <taxon>Wenzhouxiangellaceae</taxon>
        <taxon>Wenzhouxiangella</taxon>
    </lineage>
</organism>
<evidence type="ECO:0000313" key="3">
    <source>
        <dbReference type="EMBL" id="RFF29513.1"/>
    </source>
</evidence>
<dbReference type="GO" id="GO:0008237">
    <property type="term" value="F:metallopeptidase activity"/>
    <property type="evidence" value="ECO:0007669"/>
    <property type="project" value="UniProtKB-KW"/>
</dbReference>
<dbReference type="InterPro" id="IPR003675">
    <property type="entry name" value="Rce1/LyrA-like_dom"/>
</dbReference>
<accession>A0A3E1K653</accession>